<dbReference type="Proteomes" id="UP000466517">
    <property type="component" value="Chromosome"/>
</dbReference>
<dbReference type="EMBL" id="AP022610">
    <property type="protein sequence ID" value="BBZ27056.1"/>
    <property type="molecule type" value="Genomic_DNA"/>
</dbReference>
<name>A0A7I7XBM5_9MYCO</name>
<feature type="compositionally biased region" description="Basic and acidic residues" evidence="2">
    <location>
        <begin position="216"/>
        <end position="227"/>
    </location>
</feature>
<sequence>MGVVASGTLLMGAGGLAPEAGASCVSVSGINLGSGCSSAPFSMAVALGPGAKARAARPFTFRWEVIVGQFRVSESGVQILPPQGLRQLGDAVRHAVASVIPSPVRRQAGVNGSPGQQKQAGVKASADESAADKKAAAEKKLSTLRDARDKARAAEAAVTEEIAKAEREGQLGSVHDALKVKRYDVSLIRANAESIYDAAQREYDALTTPQASTRVNESRRERGHEKAPSSSPGVARGDESVPHTASATTDPPSPVSADARDRERPTDVPRAEPTAGHGLDLARDTRMRNGSSAETDDVPTVDVPGGRKADRDGLAAARRHAGVTAVDRESGSGSGL</sequence>
<proteinExistence type="predicted"/>
<feature type="compositionally biased region" description="Basic and acidic residues" evidence="2">
    <location>
        <begin position="258"/>
        <end position="270"/>
    </location>
</feature>
<evidence type="ECO:0000256" key="1">
    <source>
        <dbReference type="SAM" id="Coils"/>
    </source>
</evidence>
<accession>A0A7I7XBM5</accession>
<keyword evidence="1" id="KW-0175">Coiled coil</keyword>
<protein>
    <submittedName>
        <fullName evidence="3">Uncharacterized protein</fullName>
    </submittedName>
</protein>
<gene>
    <name evidence="3" type="ORF">MMAD_13510</name>
</gene>
<reference evidence="3 4" key="1">
    <citation type="journal article" date="2019" name="Emerg. Microbes Infect.">
        <title>Comprehensive subspecies identification of 175 nontuberculous mycobacteria species based on 7547 genomic profiles.</title>
        <authorList>
            <person name="Matsumoto Y."/>
            <person name="Kinjo T."/>
            <person name="Motooka D."/>
            <person name="Nabeya D."/>
            <person name="Jung N."/>
            <person name="Uechi K."/>
            <person name="Horii T."/>
            <person name="Iida T."/>
            <person name="Fujita J."/>
            <person name="Nakamura S."/>
        </authorList>
    </citation>
    <scope>NUCLEOTIDE SEQUENCE [LARGE SCALE GENOMIC DNA]</scope>
    <source>
        <strain evidence="3 4">JCM 13574</strain>
    </source>
</reference>
<evidence type="ECO:0000313" key="3">
    <source>
        <dbReference type="EMBL" id="BBZ27056.1"/>
    </source>
</evidence>
<keyword evidence="4" id="KW-1185">Reference proteome</keyword>
<evidence type="ECO:0000313" key="4">
    <source>
        <dbReference type="Proteomes" id="UP000466517"/>
    </source>
</evidence>
<feature type="region of interest" description="Disordered" evidence="2">
    <location>
        <begin position="207"/>
        <end position="336"/>
    </location>
</feature>
<dbReference type="AlphaFoldDB" id="A0A7I7XBM5"/>
<organism evidence="3 4">
    <name type="scientific">Mycolicibacterium madagascariense</name>
    <dbReference type="NCBI Taxonomy" id="212765"/>
    <lineage>
        <taxon>Bacteria</taxon>
        <taxon>Bacillati</taxon>
        <taxon>Actinomycetota</taxon>
        <taxon>Actinomycetes</taxon>
        <taxon>Mycobacteriales</taxon>
        <taxon>Mycobacteriaceae</taxon>
        <taxon>Mycolicibacterium</taxon>
    </lineage>
</organism>
<feature type="region of interest" description="Disordered" evidence="2">
    <location>
        <begin position="103"/>
        <end position="134"/>
    </location>
</feature>
<feature type="coiled-coil region" evidence="1">
    <location>
        <begin position="134"/>
        <end position="168"/>
    </location>
</feature>
<evidence type="ECO:0000256" key="2">
    <source>
        <dbReference type="SAM" id="MobiDB-lite"/>
    </source>
</evidence>
<dbReference type="KEGG" id="mmag:MMAD_13510"/>